<feature type="transmembrane region" description="Helical" evidence="6">
    <location>
        <begin position="202"/>
        <end position="220"/>
    </location>
</feature>
<dbReference type="Pfam" id="PF13440">
    <property type="entry name" value="Polysacc_synt_3"/>
    <property type="match status" value="1"/>
</dbReference>
<proteinExistence type="predicted"/>
<comment type="subcellular location">
    <subcellularLocation>
        <location evidence="1">Cell membrane</location>
        <topology evidence="1">Multi-pass membrane protein</topology>
    </subcellularLocation>
</comment>
<evidence type="ECO:0000256" key="4">
    <source>
        <dbReference type="ARBA" id="ARBA00022989"/>
    </source>
</evidence>
<keyword evidence="8" id="KW-1185">Reference proteome</keyword>
<feature type="transmembrane region" description="Helical" evidence="6">
    <location>
        <begin position="13"/>
        <end position="30"/>
    </location>
</feature>
<dbReference type="PANTHER" id="PTHR30250">
    <property type="entry name" value="PST FAMILY PREDICTED COLANIC ACID TRANSPORTER"/>
    <property type="match status" value="1"/>
</dbReference>
<evidence type="ECO:0000313" key="8">
    <source>
        <dbReference type="Proteomes" id="UP000255070"/>
    </source>
</evidence>
<feature type="transmembrane region" description="Helical" evidence="6">
    <location>
        <begin position="284"/>
        <end position="304"/>
    </location>
</feature>
<evidence type="ECO:0000256" key="3">
    <source>
        <dbReference type="ARBA" id="ARBA00022692"/>
    </source>
</evidence>
<accession>A0A8B4S9C5</accession>
<feature type="transmembrane region" description="Helical" evidence="6">
    <location>
        <begin position="355"/>
        <end position="375"/>
    </location>
</feature>
<comment type="caution">
    <text evidence="7">The sequence shown here is derived from an EMBL/GenBank/DDBJ whole genome shotgun (WGS) entry which is preliminary data.</text>
</comment>
<dbReference type="AlphaFoldDB" id="A0A8B4S9C5"/>
<name>A0A8B4S9C5_COMTE</name>
<gene>
    <name evidence="7" type="ORF">NCTC10698_04677</name>
</gene>
<feature type="transmembrane region" description="Helical" evidence="6">
    <location>
        <begin position="411"/>
        <end position="431"/>
    </location>
</feature>
<feature type="transmembrane region" description="Helical" evidence="6">
    <location>
        <begin position="324"/>
        <end position="343"/>
    </location>
</feature>
<evidence type="ECO:0000256" key="1">
    <source>
        <dbReference type="ARBA" id="ARBA00004651"/>
    </source>
</evidence>
<feature type="transmembrane region" description="Helical" evidence="6">
    <location>
        <begin position="160"/>
        <end position="181"/>
    </location>
</feature>
<feature type="transmembrane region" description="Helical" evidence="6">
    <location>
        <begin position="129"/>
        <end position="154"/>
    </location>
</feature>
<keyword evidence="4 6" id="KW-1133">Transmembrane helix</keyword>
<feature type="transmembrane region" description="Helical" evidence="6">
    <location>
        <begin position="240"/>
        <end position="263"/>
    </location>
</feature>
<feature type="transmembrane region" description="Helical" evidence="6">
    <location>
        <begin position="443"/>
        <end position="462"/>
    </location>
</feature>
<reference evidence="7 8" key="1">
    <citation type="submission" date="2018-06" db="EMBL/GenBank/DDBJ databases">
        <authorList>
            <consortium name="Pathogen Informatics"/>
            <person name="Doyle S."/>
        </authorList>
    </citation>
    <scope>NUCLEOTIDE SEQUENCE [LARGE SCALE GENOMIC DNA]</scope>
    <source>
        <strain evidence="7 8">NCTC10698</strain>
    </source>
</reference>
<feature type="transmembrane region" description="Helical" evidence="6">
    <location>
        <begin position="61"/>
        <end position="81"/>
    </location>
</feature>
<dbReference type="InterPro" id="IPR050833">
    <property type="entry name" value="Poly_Biosynth_Transport"/>
</dbReference>
<dbReference type="EMBL" id="UFXL01000001">
    <property type="protein sequence ID" value="SUY79732.1"/>
    <property type="molecule type" value="Genomic_DNA"/>
</dbReference>
<evidence type="ECO:0000313" key="7">
    <source>
        <dbReference type="EMBL" id="SUY79732.1"/>
    </source>
</evidence>
<evidence type="ECO:0000256" key="5">
    <source>
        <dbReference type="ARBA" id="ARBA00023136"/>
    </source>
</evidence>
<dbReference type="PANTHER" id="PTHR30250:SF26">
    <property type="entry name" value="PSMA PROTEIN"/>
    <property type="match status" value="1"/>
</dbReference>
<evidence type="ECO:0000256" key="6">
    <source>
        <dbReference type="SAM" id="Phobius"/>
    </source>
</evidence>
<sequence length="478" mass="52540">MVPLYIRYMGAEAYGLVGFFAMLQAWFNLLDMGLTPTMARESARYQGGAITLLDYRQLARALEGVFAAIALLGGVLLFSLAPSIAGKWLNASQLPQQEITQALQLMAVIIALRWMCGLYRGVITGAERLVWLSGFNGLIATGRFVLILPVLMFVCASPQAFFGFQLGVALLEVAGLVWMAYRLLPSIPRGQRIQWKWAPLKPVLKFSLSIAFTSSVWVLVTQTDKLVLSKILPLADYGYFTVAVLVASGIMIVSSPISSALMPRMTRLQAEGQHDALIAIYRQATQLVTVTAIPAALALIFFAPQVLWAWTGDAALVQRAAPALSLYAIGYAFLAVGAFPYYLQYAKGNLHLHLIGNALFMLLLIPSIIWAASHYGMAGAGWAWLVSNAMYFLLWTPLVHRKFAPGIHFGWLLADIVRPAFLPLAAAMLAVQYMNWSDERITLMLELAAVSVVLLLLAYPLAGRINMHIKLSRKNAPY</sequence>
<keyword evidence="5 6" id="KW-0472">Membrane</keyword>
<feature type="transmembrane region" description="Helical" evidence="6">
    <location>
        <begin position="381"/>
        <end position="399"/>
    </location>
</feature>
<feature type="transmembrane region" description="Helical" evidence="6">
    <location>
        <begin position="101"/>
        <end position="122"/>
    </location>
</feature>
<dbReference type="GO" id="GO:0005886">
    <property type="term" value="C:plasma membrane"/>
    <property type="evidence" value="ECO:0007669"/>
    <property type="project" value="UniProtKB-SubCell"/>
</dbReference>
<keyword evidence="2" id="KW-1003">Cell membrane</keyword>
<protein>
    <submittedName>
        <fullName evidence="7">Colanic acid exporter</fullName>
    </submittedName>
</protein>
<organism evidence="7 8">
    <name type="scientific">Comamonas testosteroni</name>
    <name type="common">Pseudomonas testosteroni</name>
    <dbReference type="NCBI Taxonomy" id="285"/>
    <lineage>
        <taxon>Bacteria</taxon>
        <taxon>Pseudomonadati</taxon>
        <taxon>Pseudomonadota</taxon>
        <taxon>Betaproteobacteria</taxon>
        <taxon>Burkholderiales</taxon>
        <taxon>Comamonadaceae</taxon>
        <taxon>Comamonas</taxon>
    </lineage>
</organism>
<evidence type="ECO:0000256" key="2">
    <source>
        <dbReference type="ARBA" id="ARBA00022475"/>
    </source>
</evidence>
<dbReference type="Proteomes" id="UP000255070">
    <property type="component" value="Unassembled WGS sequence"/>
</dbReference>
<keyword evidence="3 6" id="KW-0812">Transmembrane</keyword>